<keyword evidence="5 7" id="KW-0413">Isomerase</keyword>
<protein>
    <recommendedName>
        <fullName evidence="2 7">Glutamate racemase</fullName>
        <ecNumber evidence="2 7">5.1.1.3</ecNumber>
    </recommendedName>
</protein>
<dbReference type="PROSITE" id="PS00924">
    <property type="entry name" value="ASP_GLU_RACEMASE_2"/>
    <property type="match status" value="1"/>
</dbReference>
<feature type="binding site" evidence="7">
    <location>
        <begin position="186"/>
        <end position="187"/>
    </location>
    <ligand>
        <name>substrate</name>
    </ligand>
</feature>
<keyword evidence="9" id="KW-1185">Reference proteome</keyword>
<dbReference type="Pfam" id="PF01177">
    <property type="entry name" value="Asp_Glu_race"/>
    <property type="match status" value="1"/>
</dbReference>
<dbReference type="SUPFAM" id="SSF53681">
    <property type="entry name" value="Aspartate/glutamate racemase"/>
    <property type="match status" value="2"/>
</dbReference>
<comment type="catalytic activity">
    <reaction evidence="1 7">
        <text>L-glutamate = D-glutamate</text>
        <dbReference type="Rhea" id="RHEA:12813"/>
        <dbReference type="ChEBI" id="CHEBI:29985"/>
        <dbReference type="ChEBI" id="CHEBI:29986"/>
        <dbReference type="EC" id="5.1.1.3"/>
    </reaction>
</comment>
<feature type="binding site" evidence="7">
    <location>
        <begin position="41"/>
        <end position="42"/>
    </location>
    <ligand>
        <name>substrate</name>
    </ligand>
</feature>
<comment type="function">
    <text evidence="7">Provides the (R)-glutamate required for cell wall biosynthesis.</text>
</comment>
<evidence type="ECO:0000256" key="5">
    <source>
        <dbReference type="ARBA" id="ARBA00023235"/>
    </source>
</evidence>
<dbReference type="EC" id="5.1.1.3" evidence="2 7"/>
<feature type="active site" description="Proton donor/acceptor" evidence="7">
    <location>
        <position position="74"/>
    </location>
</feature>
<comment type="caution">
    <text evidence="8">The sequence shown here is derived from an EMBL/GenBank/DDBJ whole genome shotgun (WGS) entry which is preliminary data.</text>
</comment>
<dbReference type="HAMAP" id="MF_00258">
    <property type="entry name" value="Glu_racemase"/>
    <property type="match status" value="1"/>
</dbReference>
<dbReference type="InterPro" id="IPR018187">
    <property type="entry name" value="Asp/Glu_racemase_AS_1"/>
</dbReference>
<feature type="binding site" evidence="7">
    <location>
        <begin position="75"/>
        <end position="76"/>
    </location>
    <ligand>
        <name>substrate</name>
    </ligand>
</feature>
<dbReference type="GO" id="GO:0008881">
    <property type="term" value="F:glutamate racemase activity"/>
    <property type="evidence" value="ECO:0007669"/>
    <property type="project" value="UniProtKB-EC"/>
</dbReference>
<evidence type="ECO:0000313" key="9">
    <source>
        <dbReference type="Proteomes" id="UP001595453"/>
    </source>
</evidence>
<dbReference type="Proteomes" id="UP001595453">
    <property type="component" value="Unassembled WGS sequence"/>
</dbReference>
<evidence type="ECO:0000256" key="1">
    <source>
        <dbReference type="ARBA" id="ARBA00001602"/>
    </source>
</evidence>
<feature type="binding site" evidence="7">
    <location>
        <begin position="9"/>
        <end position="10"/>
    </location>
    <ligand>
        <name>substrate</name>
    </ligand>
</feature>
<dbReference type="EMBL" id="JBHRSD010000048">
    <property type="protein sequence ID" value="MFC3034801.1"/>
    <property type="molecule type" value="Genomic_DNA"/>
</dbReference>
<dbReference type="PROSITE" id="PS00923">
    <property type="entry name" value="ASP_GLU_RACEMASE_1"/>
    <property type="match status" value="1"/>
</dbReference>
<evidence type="ECO:0000256" key="7">
    <source>
        <dbReference type="HAMAP-Rule" id="MF_00258"/>
    </source>
</evidence>
<evidence type="ECO:0000256" key="6">
    <source>
        <dbReference type="ARBA" id="ARBA00023316"/>
    </source>
</evidence>
<name>A0ABV7CQH5_9GAMM</name>
<dbReference type="InterPro" id="IPR033134">
    <property type="entry name" value="Asp/Glu_racemase_AS_2"/>
</dbReference>
<feature type="active site" description="Proton donor/acceptor" evidence="7">
    <location>
        <position position="185"/>
    </location>
</feature>
<dbReference type="InterPro" id="IPR001920">
    <property type="entry name" value="Asp/Glu_race"/>
</dbReference>
<comment type="similarity">
    <text evidence="7">Belongs to the aspartate/glutamate racemases family.</text>
</comment>
<proteinExistence type="inferred from homology"/>
<gene>
    <name evidence="7 8" type="primary">murI</name>
    <name evidence="8" type="ORF">ACFOEE_20035</name>
</gene>
<evidence type="ECO:0000256" key="2">
    <source>
        <dbReference type="ARBA" id="ARBA00013090"/>
    </source>
</evidence>
<dbReference type="InterPro" id="IPR004391">
    <property type="entry name" value="Glu_race"/>
</dbReference>
<dbReference type="PANTHER" id="PTHR21198:SF2">
    <property type="entry name" value="GLUTAMATE RACEMASE"/>
    <property type="match status" value="1"/>
</dbReference>
<dbReference type="InterPro" id="IPR015942">
    <property type="entry name" value="Asp/Glu/hydantoin_racemase"/>
</dbReference>
<dbReference type="NCBIfam" id="TIGR00067">
    <property type="entry name" value="glut_race"/>
    <property type="match status" value="1"/>
</dbReference>
<reference evidence="9" key="1">
    <citation type="journal article" date="2019" name="Int. J. Syst. Evol. Microbiol.">
        <title>The Global Catalogue of Microorganisms (GCM) 10K type strain sequencing project: providing services to taxonomists for standard genome sequencing and annotation.</title>
        <authorList>
            <consortium name="The Broad Institute Genomics Platform"/>
            <consortium name="The Broad Institute Genome Sequencing Center for Infectious Disease"/>
            <person name="Wu L."/>
            <person name="Ma J."/>
        </authorList>
    </citation>
    <scope>NUCLEOTIDE SEQUENCE [LARGE SCALE GENOMIC DNA]</scope>
    <source>
        <strain evidence="9">KCTC 42730</strain>
    </source>
</reference>
<organism evidence="8 9">
    <name type="scientific">Pseudoalteromonas fenneropenaei</name>
    <dbReference type="NCBI Taxonomy" id="1737459"/>
    <lineage>
        <taxon>Bacteria</taxon>
        <taxon>Pseudomonadati</taxon>
        <taxon>Pseudomonadota</taxon>
        <taxon>Gammaproteobacteria</taxon>
        <taxon>Alteromonadales</taxon>
        <taxon>Pseudoalteromonadaceae</taxon>
        <taxon>Pseudoalteromonas</taxon>
    </lineage>
</organism>
<dbReference type="PANTHER" id="PTHR21198">
    <property type="entry name" value="GLUTAMATE RACEMASE"/>
    <property type="match status" value="1"/>
</dbReference>
<evidence type="ECO:0000256" key="3">
    <source>
        <dbReference type="ARBA" id="ARBA00022960"/>
    </source>
</evidence>
<keyword evidence="3 7" id="KW-0133">Cell shape</keyword>
<accession>A0ABV7CQH5</accession>
<dbReference type="RefSeq" id="WP_377128777.1">
    <property type="nucleotide sequence ID" value="NZ_JBHRSD010000048.1"/>
</dbReference>
<keyword evidence="6 7" id="KW-0961">Cell wall biogenesis/degradation</keyword>
<comment type="pathway">
    <text evidence="7">Cell wall biogenesis; peptidoglycan biosynthesis.</text>
</comment>
<keyword evidence="4 7" id="KW-0573">Peptidoglycan synthesis</keyword>
<dbReference type="Gene3D" id="3.40.50.1860">
    <property type="match status" value="2"/>
</dbReference>
<sequence length="257" mass="27821">MLPHILVFDSGIGGTSVLSHIQQAVPNAHYSYVMDNALLPYGLQSQATIIRRLTGLLAADMPWGQTIDMIVIACNTASTQALAALRELTQIPVVGVVPAIKPAAQLSQQRHIALLATPATISNSYTKNLIRDFAADCQVDLHHSTELVSIAERFYWLQQDVSEAVTEELAKIDIAKTVDVVVLGCTHFPIIAKQISSNLSAQCVMLDSGAAIARRVSHLLSARFAEQMQREAGSLNFYATKEVVGSAMKVNFITLPV</sequence>
<evidence type="ECO:0000256" key="4">
    <source>
        <dbReference type="ARBA" id="ARBA00022984"/>
    </source>
</evidence>
<evidence type="ECO:0000313" key="8">
    <source>
        <dbReference type="EMBL" id="MFC3034801.1"/>
    </source>
</evidence>